<organism evidence="3 4">
    <name type="scientific">Shewanella eurypsychrophilus</name>
    <dbReference type="NCBI Taxonomy" id="2593656"/>
    <lineage>
        <taxon>Bacteria</taxon>
        <taxon>Pseudomonadati</taxon>
        <taxon>Pseudomonadota</taxon>
        <taxon>Gammaproteobacteria</taxon>
        <taxon>Alteromonadales</taxon>
        <taxon>Shewanellaceae</taxon>
        <taxon>Shewanella</taxon>
    </lineage>
</organism>
<dbReference type="CDD" id="cd13926">
    <property type="entry name" value="N-acetylmuramidase_GH108"/>
    <property type="match status" value="1"/>
</dbReference>
<dbReference type="InterPro" id="IPR023346">
    <property type="entry name" value="Lysozyme-like_dom_sf"/>
</dbReference>
<dbReference type="InterPro" id="IPR008565">
    <property type="entry name" value="TtsA-like_GH18_dom"/>
</dbReference>
<dbReference type="EMBL" id="CP045503">
    <property type="protein sequence ID" value="QPG58974.1"/>
    <property type="molecule type" value="Genomic_DNA"/>
</dbReference>
<dbReference type="Proteomes" id="UP000316416">
    <property type="component" value="Chromosome"/>
</dbReference>
<dbReference type="SUPFAM" id="SSF53955">
    <property type="entry name" value="Lysozyme-like"/>
    <property type="match status" value="1"/>
</dbReference>
<name>A0ABX6VEU9_9GAMM</name>
<dbReference type="Pfam" id="PF05838">
    <property type="entry name" value="Glyco_hydro_108"/>
    <property type="match status" value="1"/>
</dbReference>
<protein>
    <recommendedName>
        <fullName evidence="5">Secretion activator protein</fullName>
    </recommendedName>
</protein>
<evidence type="ECO:0008006" key="5">
    <source>
        <dbReference type="Google" id="ProtNLM"/>
    </source>
</evidence>
<keyword evidence="4" id="KW-1185">Reference proteome</keyword>
<evidence type="ECO:0000313" key="4">
    <source>
        <dbReference type="Proteomes" id="UP000316416"/>
    </source>
</evidence>
<evidence type="ECO:0000259" key="1">
    <source>
        <dbReference type="Pfam" id="PF05838"/>
    </source>
</evidence>
<evidence type="ECO:0000313" key="3">
    <source>
        <dbReference type="EMBL" id="QPG58974.1"/>
    </source>
</evidence>
<feature type="domain" description="TtsA-like Glycoside hydrolase family 108" evidence="1">
    <location>
        <begin position="22"/>
        <end position="97"/>
    </location>
</feature>
<evidence type="ECO:0000259" key="2">
    <source>
        <dbReference type="Pfam" id="PF09374"/>
    </source>
</evidence>
<dbReference type="RefSeq" id="WP_142874592.1">
    <property type="nucleotide sequence ID" value="NZ_CP045503.2"/>
</dbReference>
<gene>
    <name evidence="3" type="ORF">FM038_017285</name>
</gene>
<feature type="domain" description="Peptidoglycan binding" evidence="2">
    <location>
        <begin position="101"/>
        <end position="170"/>
    </location>
</feature>
<sequence>MKIHKISTLNKHFGQIYPVAFSWIISAEGGHSNVAADRGGETLYGISRRSYPNIDFNTLTLEKAKRIYHRDYWRVCRCDELPNVLAIAVFDAAVNHGPRMAIEMLQRAIKAKPDGILGPITLAAIDRHTHAHKNNDLLTLYLARRGRKYARIVMNDHSQAIFLLGWMHRLTKLQLAVYQAANRYGWQGWQPNSARRAAA</sequence>
<reference evidence="3" key="1">
    <citation type="submission" date="2021-07" db="EMBL/GenBank/DDBJ databases">
        <title>Shewanella sp. YLB-07 whole genome sequence.</title>
        <authorList>
            <person name="Yu L."/>
        </authorList>
    </citation>
    <scope>NUCLEOTIDE SEQUENCE</scope>
    <source>
        <strain evidence="3">YLB-08</strain>
    </source>
</reference>
<dbReference type="Gene3D" id="1.20.141.10">
    <property type="entry name" value="Chitosanase, subunit A, domain 1"/>
    <property type="match status" value="1"/>
</dbReference>
<accession>A0ABX6VEU9</accession>
<proteinExistence type="predicted"/>
<dbReference type="Pfam" id="PF09374">
    <property type="entry name" value="PG_binding_3"/>
    <property type="match status" value="1"/>
</dbReference>
<dbReference type="InterPro" id="IPR018537">
    <property type="entry name" value="Peptidoglycan-bd_3"/>
</dbReference>